<dbReference type="GO" id="GO:0005886">
    <property type="term" value="C:plasma membrane"/>
    <property type="evidence" value="ECO:0007669"/>
    <property type="project" value="UniProtKB-SubCell"/>
</dbReference>
<keyword evidence="3 7" id="KW-1133">Transmembrane helix</keyword>
<feature type="compositionally biased region" description="Basic and acidic residues" evidence="8">
    <location>
        <begin position="79"/>
        <end position="94"/>
    </location>
</feature>
<keyword evidence="10" id="KW-1185">Reference proteome</keyword>
<dbReference type="Gene3D" id="3.30.160.60">
    <property type="entry name" value="Classic Zinc Finger"/>
    <property type="match status" value="1"/>
</dbReference>
<dbReference type="GO" id="GO:0071555">
    <property type="term" value="P:cell wall organization"/>
    <property type="evidence" value="ECO:0007669"/>
    <property type="project" value="UniProtKB-KW"/>
</dbReference>
<dbReference type="Proteomes" id="UP000564644">
    <property type="component" value="Unassembled WGS sequence"/>
</dbReference>
<evidence type="ECO:0000256" key="3">
    <source>
        <dbReference type="ARBA" id="ARBA00022989"/>
    </source>
</evidence>
<evidence type="ECO:0000256" key="7">
    <source>
        <dbReference type="HAMAP-Rule" id="MF_02065"/>
    </source>
</evidence>
<feature type="compositionally biased region" description="Polar residues" evidence="8">
    <location>
        <begin position="468"/>
        <end position="477"/>
    </location>
</feature>
<feature type="compositionally biased region" description="Basic and acidic residues" evidence="8">
    <location>
        <begin position="18"/>
        <end position="28"/>
    </location>
</feature>
<feature type="site" description="Important for catalytic activity" evidence="7">
    <location>
        <position position="364"/>
    </location>
</feature>
<keyword evidence="2 7" id="KW-0812">Transmembrane</keyword>
<sequence length="489" mass="54302">MDRENDDQPTGWRSIYSNERDSRNRPADSESAEGSGKSSFEEEEIPSAETAVRAEPVGDSANEGSKAGTEETEIGIDEGDTKRVPSPDVGHPREFPAPVPPEGRRKRESAPDDQAEKEKEKKAAPARRRKKGHPVLWSFLIAVGIVIAAVGSVLFYVWNGLRPAKSADAPVRVTIEKGMGAKSVAEELEKDGIIRNAFLFGMWMKLSDEGSKFQAGDYDMRPGLTRDEIVEMLNTGKTVAADTVHFTIPEGFTADQIADRLATAGYVDKTAFLQALSKPEQITGSSWTKDIPKNSKLKYPLEGYLFPETYELKKGSTVTDILNRMASELDVKLNQLPDDWQTTMQDRGLTMHEVLTIASLVEREVVLDEERPIVASVIENRLDKKMPLQIDATVQYALGKQKEKLTNDDLKVESPYNTYLHAGLPPGPIASPGIKSIEAAIYPADTDYLYYVTKKDGTNQHLFASTYKQHQKNIQTSEQNEKKQQGQKK</sequence>
<dbReference type="PANTHER" id="PTHR30518:SF2">
    <property type="entry name" value="ENDOLYTIC MUREIN TRANSGLYCOSYLASE"/>
    <property type="match status" value="1"/>
</dbReference>
<evidence type="ECO:0000256" key="5">
    <source>
        <dbReference type="ARBA" id="ARBA00023239"/>
    </source>
</evidence>
<feature type="region of interest" description="Disordered" evidence="8">
    <location>
        <begin position="1"/>
        <end position="129"/>
    </location>
</feature>
<dbReference type="EMBL" id="JACJVO010000049">
    <property type="protein sequence ID" value="MBB6735435.1"/>
    <property type="molecule type" value="Genomic_DNA"/>
</dbReference>
<dbReference type="RefSeq" id="WP_185133090.1">
    <property type="nucleotide sequence ID" value="NZ_JACJVO010000049.1"/>
</dbReference>
<comment type="function">
    <text evidence="7">Functions as a peptidoglycan terminase that cleaves nascent peptidoglycan strands endolytically to terminate their elongation.</text>
</comment>
<evidence type="ECO:0000256" key="1">
    <source>
        <dbReference type="ARBA" id="ARBA00022475"/>
    </source>
</evidence>
<protein>
    <recommendedName>
        <fullName evidence="7">Endolytic murein transglycosylase</fullName>
        <ecNumber evidence="7">4.2.2.29</ecNumber>
    </recommendedName>
    <alternativeName>
        <fullName evidence="7">Peptidoglycan lytic transglycosylase</fullName>
    </alternativeName>
    <alternativeName>
        <fullName evidence="7">Peptidoglycan polymerization terminase</fullName>
    </alternativeName>
</protein>
<feature type="region of interest" description="Disordered" evidence="8">
    <location>
        <begin position="468"/>
        <end position="489"/>
    </location>
</feature>
<keyword evidence="4 7" id="KW-0472">Membrane</keyword>
<dbReference type="CDD" id="cd08010">
    <property type="entry name" value="MltG_like"/>
    <property type="match status" value="1"/>
</dbReference>
<evidence type="ECO:0000313" key="9">
    <source>
        <dbReference type="EMBL" id="MBB6735435.1"/>
    </source>
</evidence>
<evidence type="ECO:0000256" key="6">
    <source>
        <dbReference type="ARBA" id="ARBA00023316"/>
    </source>
</evidence>
<dbReference type="GO" id="GO:0008932">
    <property type="term" value="F:lytic endotransglycosylase activity"/>
    <property type="evidence" value="ECO:0007669"/>
    <property type="project" value="UniProtKB-UniRule"/>
</dbReference>
<evidence type="ECO:0000256" key="4">
    <source>
        <dbReference type="ARBA" id="ARBA00023136"/>
    </source>
</evidence>
<reference evidence="9 10" key="1">
    <citation type="submission" date="2020-08" db="EMBL/GenBank/DDBJ databases">
        <title>Cohnella phylogeny.</title>
        <authorList>
            <person name="Dunlap C."/>
        </authorList>
    </citation>
    <scope>NUCLEOTIDE SEQUENCE [LARGE SCALE GENOMIC DNA]</scope>
    <source>
        <strain evidence="9 10">CBP 2801</strain>
    </source>
</reference>
<feature type="transmembrane region" description="Helical" evidence="7">
    <location>
        <begin position="135"/>
        <end position="158"/>
    </location>
</feature>
<feature type="compositionally biased region" description="Basic and acidic residues" evidence="8">
    <location>
        <begin position="102"/>
        <end position="123"/>
    </location>
</feature>
<dbReference type="PANTHER" id="PTHR30518">
    <property type="entry name" value="ENDOLYTIC MUREIN TRANSGLYCOSYLASE"/>
    <property type="match status" value="1"/>
</dbReference>
<dbReference type="AlphaFoldDB" id="A0A7X0SV16"/>
<comment type="subcellular location">
    <subcellularLocation>
        <location evidence="7">Cell membrane</location>
        <topology evidence="7">Single-pass membrane protein</topology>
    </subcellularLocation>
</comment>
<dbReference type="InterPro" id="IPR003770">
    <property type="entry name" value="MLTG-like"/>
</dbReference>
<organism evidence="9 10">
    <name type="scientific">Cohnella zeiphila</name>
    <dbReference type="NCBI Taxonomy" id="2761120"/>
    <lineage>
        <taxon>Bacteria</taxon>
        <taxon>Bacillati</taxon>
        <taxon>Bacillota</taxon>
        <taxon>Bacilli</taxon>
        <taxon>Bacillales</taxon>
        <taxon>Paenibacillaceae</taxon>
        <taxon>Cohnella</taxon>
    </lineage>
</organism>
<dbReference type="Pfam" id="PF02618">
    <property type="entry name" value="YceG"/>
    <property type="match status" value="1"/>
</dbReference>
<keyword evidence="1 7" id="KW-1003">Cell membrane</keyword>
<feature type="compositionally biased region" description="Basic and acidic residues" evidence="8">
    <location>
        <begin position="479"/>
        <end position="489"/>
    </location>
</feature>
<name>A0A7X0SV16_9BACL</name>
<evidence type="ECO:0000256" key="8">
    <source>
        <dbReference type="SAM" id="MobiDB-lite"/>
    </source>
</evidence>
<evidence type="ECO:0000313" key="10">
    <source>
        <dbReference type="Proteomes" id="UP000564644"/>
    </source>
</evidence>
<keyword evidence="5 7" id="KW-0456">Lyase</keyword>
<dbReference type="GO" id="GO:0009252">
    <property type="term" value="P:peptidoglycan biosynthetic process"/>
    <property type="evidence" value="ECO:0007669"/>
    <property type="project" value="UniProtKB-UniRule"/>
</dbReference>
<comment type="catalytic activity">
    <reaction evidence="7">
        <text>a peptidoglycan chain = a peptidoglycan chain with N-acetyl-1,6-anhydromuramyl-[peptide] at the reducing end + a peptidoglycan chain with N-acetylglucosamine at the non-reducing end.</text>
        <dbReference type="EC" id="4.2.2.29"/>
    </reaction>
</comment>
<dbReference type="Gene3D" id="3.30.1490.480">
    <property type="entry name" value="Endolytic murein transglycosylase"/>
    <property type="match status" value="2"/>
</dbReference>
<proteinExistence type="inferred from homology"/>
<comment type="caution">
    <text evidence="9">The sequence shown here is derived from an EMBL/GenBank/DDBJ whole genome shotgun (WGS) entry which is preliminary data.</text>
</comment>
<keyword evidence="6 7" id="KW-0961">Cell wall biogenesis/degradation</keyword>
<dbReference type="EC" id="4.2.2.29" evidence="7"/>
<comment type="similarity">
    <text evidence="7">Belongs to the transglycosylase MltG family.</text>
</comment>
<gene>
    <name evidence="7 9" type="primary">mltG</name>
    <name evidence="9" type="ORF">H7C18_31450</name>
</gene>
<accession>A0A7X0SV16</accession>
<dbReference type="NCBIfam" id="TIGR00247">
    <property type="entry name" value="endolytic transglycosylase MltG"/>
    <property type="match status" value="1"/>
</dbReference>
<evidence type="ECO:0000256" key="2">
    <source>
        <dbReference type="ARBA" id="ARBA00022692"/>
    </source>
</evidence>
<dbReference type="HAMAP" id="MF_02065">
    <property type="entry name" value="MltG"/>
    <property type="match status" value="1"/>
</dbReference>